<keyword evidence="5" id="KW-0378">Hydrolase</keyword>
<dbReference type="GO" id="GO:0004540">
    <property type="term" value="F:RNA nuclease activity"/>
    <property type="evidence" value="ECO:0007669"/>
    <property type="project" value="InterPro"/>
</dbReference>
<keyword evidence="3" id="KW-0540">Nuclease</keyword>
<keyword evidence="4" id="KW-0547">Nucleotide-binding</keyword>
<dbReference type="GO" id="GO:0110001">
    <property type="term" value="C:toxin-antitoxin complex"/>
    <property type="evidence" value="ECO:0007669"/>
    <property type="project" value="InterPro"/>
</dbReference>
<evidence type="ECO:0000256" key="5">
    <source>
        <dbReference type="ARBA" id="ARBA00022801"/>
    </source>
</evidence>
<dbReference type="PANTHER" id="PTHR34139">
    <property type="entry name" value="UPF0331 PROTEIN MJ0127"/>
    <property type="match status" value="1"/>
</dbReference>
<evidence type="ECO:0000256" key="2">
    <source>
        <dbReference type="ARBA" id="ARBA00022649"/>
    </source>
</evidence>
<evidence type="ECO:0000256" key="4">
    <source>
        <dbReference type="ARBA" id="ARBA00022741"/>
    </source>
</evidence>
<dbReference type="AlphaFoldDB" id="A0A318JL83"/>
<name>A0A318JL83_9NEIS</name>
<dbReference type="GO" id="GO:0000166">
    <property type="term" value="F:nucleotide binding"/>
    <property type="evidence" value="ECO:0007669"/>
    <property type="project" value="UniProtKB-KW"/>
</dbReference>
<sequence>MSLIIIGEAARKVMDGHAGFAQVHAEVPWSYMRGMRNRMAHGYFDINLDVVWNPIQTALPALLELLPAVQRDAGDRVE</sequence>
<reference evidence="6 7" key="1">
    <citation type="submission" date="2018-05" db="EMBL/GenBank/DDBJ databases">
        <title>Genomic Encyclopedia of Type Strains, Phase IV (KMG-IV): sequencing the most valuable type-strain genomes for metagenomic binning, comparative biology and taxonomic classification.</title>
        <authorList>
            <person name="Goeker M."/>
        </authorList>
    </citation>
    <scope>NUCLEOTIDE SEQUENCE [LARGE SCALE GENOMIC DNA]</scope>
    <source>
        <strain evidence="6 7">DSM 25134</strain>
    </source>
</reference>
<evidence type="ECO:0000256" key="1">
    <source>
        <dbReference type="ARBA" id="ARBA00022553"/>
    </source>
</evidence>
<evidence type="ECO:0000313" key="6">
    <source>
        <dbReference type="EMBL" id="PXX48633.1"/>
    </source>
</evidence>
<comment type="caution">
    <text evidence="6">The sequence shown here is derived from an EMBL/GenBank/DDBJ whole genome shotgun (WGS) entry which is preliminary data.</text>
</comment>
<keyword evidence="2" id="KW-1277">Toxin-antitoxin system</keyword>
<dbReference type="EMBL" id="QJKC01000006">
    <property type="protein sequence ID" value="PXX48633.1"/>
    <property type="molecule type" value="Genomic_DNA"/>
</dbReference>
<dbReference type="Pfam" id="PF01934">
    <property type="entry name" value="HepT-like"/>
    <property type="match status" value="1"/>
</dbReference>
<dbReference type="InterPro" id="IPR008201">
    <property type="entry name" value="HepT-like"/>
</dbReference>
<evidence type="ECO:0000313" key="7">
    <source>
        <dbReference type="Proteomes" id="UP000248395"/>
    </source>
</evidence>
<accession>A0A318JL83</accession>
<gene>
    <name evidence="6" type="ORF">DFR38_1063</name>
</gene>
<keyword evidence="7" id="KW-1185">Reference proteome</keyword>
<dbReference type="GO" id="GO:0016787">
    <property type="term" value="F:hydrolase activity"/>
    <property type="evidence" value="ECO:0007669"/>
    <property type="project" value="UniProtKB-KW"/>
</dbReference>
<dbReference type="PANTHER" id="PTHR34139:SF1">
    <property type="entry name" value="RNASE MJ1380-RELATED"/>
    <property type="match status" value="1"/>
</dbReference>
<organism evidence="6 7">
    <name type="scientific">Aquitalea magnusonii</name>
    <dbReference type="NCBI Taxonomy" id="332411"/>
    <lineage>
        <taxon>Bacteria</taxon>
        <taxon>Pseudomonadati</taxon>
        <taxon>Pseudomonadota</taxon>
        <taxon>Betaproteobacteria</taxon>
        <taxon>Neisseriales</taxon>
        <taxon>Chromobacteriaceae</taxon>
        <taxon>Aquitalea</taxon>
    </lineage>
</organism>
<protein>
    <submittedName>
        <fullName evidence="6">Uncharacterized protein DUF86</fullName>
    </submittedName>
</protein>
<dbReference type="Proteomes" id="UP000248395">
    <property type="component" value="Unassembled WGS sequence"/>
</dbReference>
<keyword evidence="1" id="KW-0597">Phosphoprotein</keyword>
<dbReference type="InterPro" id="IPR051813">
    <property type="entry name" value="HepT_RNase_toxin"/>
</dbReference>
<dbReference type="OrthoDB" id="4829434at2"/>
<dbReference type="RefSeq" id="WP_082693284.1">
    <property type="nucleotide sequence ID" value="NZ_LNQU01000008.1"/>
</dbReference>
<evidence type="ECO:0000256" key="3">
    <source>
        <dbReference type="ARBA" id="ARBA00022722"/>
    </source>
</evidence>
<proteinExistence type="predicted"/>